<dbReference type="Proteomes" id="UP000580839">
    <property type="component" value="Unassembled WGS sequence"/>
</dbReference>
<accession>A0A849SHD4</accession>
<keyword evidence="4 5" id="KW-0472">Membrane</keyword>
<comment type="subcellular location">
    <subcellularLocation>
        <location evidence="1">Membrane</location>
        <topology evidence="1">Single-pass membrane protein</topology>
    </subcellularLocation>
</comment>
<proteinExistence type="predicted"/>
<evidence type="ECO:0000259" key="6">
    <source>
        <dbReference type="Pfam" id="PF04357"/>
    </source>
</evidence>
<evidence type="ECO:0000313" key="7">
    <source>
        <dbReference type="EMBL" id="NOT33976.1"/>
    </source>
</evidence>
<organism evidence="7 8">
    <name type="scientific">Eiseniibacteriota bacterium</name>
    <dbReference type="NCBI Taxonomy" id="2212470"/>
    <lineage>
        <taxon>Bacteria</taxon>
        <taxon>Candidatus Eiseniibacteriota</taxon>
    </lineage>
</organism>
<dbReference type="EMBL" id="JABFRW010000085">
    <property type="protein sequence ID" value="NOT33976.1"/>
    <property type="molecule type" value="Genomic_DNA"/>
</dbReference>
<evidence type="ECO:0000256" key="5">
    <source>
        <dbReference type="SAM" id="Phobius"/>
    </source>
</evidence>
<protein>
    <recommendedName>
        <fullName evidence="6">Translocation and assembly module TamB C-terminal domain-containing protein</fullName>
    </recommendedName>
</protein>
<name>A0A849SHD4_UNCEI</name>
<keyword evidence="3 5" id="KW-1133">Transmembrane helix</keyword>
<evidence type="ECO:0000256" key="1">
    <source>
        <dbReference type="ARBA" id="ARBA00004167"/>
    </source>
</evidence>
<evidence type="ECO:0000256" key="3">
    <source>
        <dbReference type="ARBA" id="ARBA00022989"/>
    </source>
</evidence>
<keyword evidence="2 5" id="KW-0812">Transmembrane</keyword>
<feature type="domain" description="Translocation and assembly module TamB C-terminal" evidence="6">
    <location>
        <begin position="1004"/>
        <end position="1346"/>
    </location>
</feature>
<evidence type="ECO:0000313" key="8">
    <source>
        <dbReference type="Proteomes" id="UP000580839"/>
    </source>
</evidence>
<dbReference type="PANTHER" id="PTHR36985:SF1">
    <property type="entry name" value="TRANSLOCATION AND ASSEMBLY MODULE SUBUNIT TAMB"/>
    <property type="match status" value="1"/>
</dbReference>
<sequence length="1373" mass="149946">MNHDPGSGPKPPPHEADEDLVHRLGHSVEDAVERVDHAVEAVEARVDEAIEGVVEHVPAQARASVRWTVRKLVLLSVAGLSLLLVLGGAGFVYYLWNHTEYASHELTGRVNELLRQRSDLVLELDGLSGNPLSTVTVVRPRVRYREGGGAPVLEAASMKMRYSTWDLLWARRGAIILELERPTLRLTRGPDGKWRIPTWKGAPARGAARGFDFVLELRDGKLVTSDPELNVEGLDVSLSLGTAPTRVAIGSMRWDRGPYGSVLKNLRADVRTDDSLVIQLQQLESPDLAMRGTLRRARKGGVSKVHLDVSRVRWAWLARVFRNDVLDVPGTGAMVMDGEGDEDWSGRLDARASWNELSVTGRGGFHWTRGELELAPLIGESKAGQFNGRVNWNKQRWSVAGQARGADPAHWGAIGVVGWPAGKLNGRFRYAVETGRTHDGVLTAELGASDWTGWRVDSGQVRVHFPKDGPIDFDVRARRREGLMTLIAATTQRGWSGRYGLENFPLDEWPDGRATGIRGVLASGAGEVVGHDGGLEVSGDLSGRATNWLGAQVGRWTLRSVKGRMLPTPDLTADLRLESLFFLGLHFDSLAAPIALGDQRIAFERLAAFAGDSTLALGGGVSWNDAGWSFEATRARFTSPDFDWQVEPPLRFAGDPSGVRFERVIANDSTAHLEASGRWAGPGGAYDWKGRVRNLDLSRLGLPADVALRGHGDVALEIGGVEGDARWILRAAISDPGMQGHVGDSLWLSLAAQPHRLEVADGLLELDGGRVSARGRIAGMTGAWPDSLIPEGVNAWIASASEWNGEATVERFPLERLGALVPALNGSFGRTSGRLELSGAPRAPRFTTALEARDAGWRTLALDGVSLHTRYGGEVLDIERFEMEKDGVRSRVSGQLPLLLAVGRRPEVPERPLSLDVVLPNGNLAVLRELVPQIAMATGRYDVDAKVRGTPKHPDLSGTMRVSDGRVLLAGREELVEKVQARVTLGERTIRVDSLSGIQVNRGRENGRIAGSGVLELDGLALRDYRFDLSMRQFTAVEPGVYAANFDGDFRITQGPLVNGTRLPLVTSNNVEVREAVILFDFTRQTEVEQVEASTMPLYWLYRLQVSAKDNLKWRPADADIEFSADLAVQQTPDSLILFGDMKAIRGTYYFLANRFNVTRADLSFDNVRGIDPTLDAEATTTLSMLGASASSPARHEITVTLSGRSSEPDIQFSATPDDVDDAQILRALTLGDESNPNLGARVGDPLDSYLTRALSRSLSEELGKVFRGYINDIEVSRQSGGLFTGEGDVMVRARAQLNSNVSLRYSQRVPGTERTSGASTTIDPLEREIEAEYRLNRFFTVSSGFTQPRSSATTSSTGRSNFQMSLKARWEY</sequence>
<dbReference type="GO" id="GO:0097347">
    <property type="term" value="C:TAM protein secretion complex"/>
    <property type="evidence" value="ECO:0007669"/>
    <property type="project" value="TreeGrafter"/>
</dbReference>
<comment type="caution">
    <text evidence="7">The sequence shown here is derived from an EMBL/GenBank/DDBJ whole genome shotgun (WGS) entry which is preliminary data.</text>
</comment>
<reference evidence="7 8" key="1">
    <citation type="submission" date="2020-04" db="EMBL/GenBank/DDBJ databases">
        <title>Metagenomic profiling of ammonia- and methane-oxidizing microorganisms in a Dutch drinking water treatment plant.</title>
        <authorList>
            <person name="Poghosyan L."/>
            <person name="Leucker S."/>
        </authorList>
    </citation>
    <scope>NUCLEOTIDE SEQUENCE [LARGE SCALE GENOMIC DNA]</scope>
    <source>
        <strain evidence="7">S-RSF-IL-03</strain>
    </source>
</reference>
<dbReference type="GO" id="GO:0009306">
    <property type="term" value="P:protein secretion"/>
    <property type="evidence" value="ECO:0007669"/>
    <property type="project" value="InterPro"/>
</dbReference>
<evidence type="ECO:0000256" key="2">
    <source>
        <dbReference type="ARBA" id="ARBA00022692"/>
    </source>
</evidence>
<dbReference type="InterPro" id="IPR007452">
    <property type="entry name" value="TamB_C"/>
</dbReference>
<dbReference type="Pfam" id="PF04357">
    <property type="entry name" value="TamB"/>
    <property type="match status" value="1"/>
</dbReference>
<dbReference type="PANTHER" id="PTHR36985">
    <property type="entry name" value="TRANSLOCATION AND ASSEMBLY MODULE SUBUNIT TAMB"/>
    <property type="match status" value="1"/>
</dbReference>
<evidence type="ECO:0000256" key="4">
    <source>
        <dbReference type="ARBA" id="ARBA00023136"/>
    </source>
</evidence>
<dbReference type="GO" id="GO:0005886">
    <property type="term" value="C:plasma membrane"/>
    <property type="evidence" value="ECO:0007669"/>
    <property type="project" value="InterPro"/>
</dbReference>
<gene>
    <name evidence="7" type="ORF">HOP12_07375</name>
</gene>
<feature type="transmembrane region" description="Helical" evidence="5">
    <location>
        <begin position="72"/>
        <end position="96"/>
    </location>
</feature>